<reference evidence="1" key="1">
    <citation type="submission" date="2021-06" db="EMBL/GenBank/DDBJ databases">
        <authorList>
            <person name="Hodson N. C."/>
            <person name="Mongue J. A."/>
            <person name="Jaron S. K."/>
        </authorList>
    </citation>
    <scope>NUCLEOTIDE SEQUENCE</scope>
</reference>
<evidence type="ECO:0000313" key="1">
    <source>
        <dbReference type="EMBL" id="CAG7732189.1"/>
    </source>
</evidence>
<keyword evidence="2" id="KW-1185">Reference proteome</keyword>
<comment type="caution">
    <text evidence="1">The sequence shown here is derived from an EMBL/GenBank/DDBJ whole genome shotgun (WGS) entry which is preliminary data.</text>
</comment>
<proteinExistence type="predicted"/>
<organism evidence="1 2">
    <name type="scientific">Allacma fusca</name>
    <dbReference type="NCBI Taxonomy" id="39272"/>
    <lineage>
        <taxon>Eukaryota</taxon>
        <taxon>Metazoa</taxon>
        <taxon>Ecdysozoa</taxon>
        <taxon>Arthropoda</taxon>
        <taxon>Hexapoda</taxon>
        <taxon>Collembola</taxon>
        <taxon>Symphypleona</taxon>
        <taxon>Sminthuridae</taxon>
        <taxon>Allacma</taxon>
    </lineage>
</organism>
<sequence length="69" mass="7750">MEQSFHHGISGLISLHKGLCKNRVPNACMDAGTAALRDFVYKFGKGESNKFVRHHNVVDEIATMCWTED</sequence>
<accession>A0A8J2KAP0</accession>
<dbReference type="EMBL" id="CAJVCH010226393">
    <property type="protein sequence ID" value="CAG7732189.1"/>
    <property type="molecule type" value="Genomic_DNA"/>
</dbReference>
<name>A0A8J2KAP0_9HEXA</name>
<protein>
    <submittedName>
        <fullName evidence="1">Uncharacterized protein</fullName>
    </submittedName>
</protein>
<dbReference type="AlphaFoldDB" id="A0A8J2KAP0"/>
<evidence type="ECO:0000313" key="2">
    <source>
        <dbReference type="Proteomes" id="UP000708208"/>
    </source>
</evidence>
<gene>
    <name evidence="1" type="ORF">AFUS01_LOCUS20721</name>
</gene>
<dbReference type="Proteomes" id="UP000708208">
    <property type="component" value="Unassembled WGS sequence"/>
</dbReference>